<keyword evidence="1" id="KW-0812">Transmembrane</keyword>
<evidence type="ECO:0000313" key="3">
    <source>
        <dbReference type="Proteomes" id="UP001295740"/>
    </source>
</evidence>
<dbReference type="Proteomes" id="UP001295740">
    <property type="component" value="Unassembled WGS sequence"/>
</dbReference>
<evidence type="ECO:0000256" key="1">
    <source>
        <dbReference type="SAM" id="Phobius"/>
    </source>
</evidence>
<comment type="caution">
    <text evidence="2">The sequence shown here is derived from an EMBL/GenBank/DDBJ whole genome shotgun (WGS) entry which is preliminary data.</text>
</comment>
<reference evidence="2" key="1">
    <citation type="submission" date="2023-10" db="EMBL/GenBank/DDBJ databases">
        <authorList>
            <person name="Hackl T."/>
        </authorList>
    </citation>
    <scope>NUCLEOTIDE SEQUENCE</scope>
</reference>
<protein>
    <submittedName>
        <fullName evidence="2">Uu.00g027660.m01.CDS01</fullName>
    </submittedName>
</protein>
<dbReference type="AlphaFoldDB" id="A0AAI8V2Y4"/>
<evidence type="ECO:0000313" key="2">
    <source>
        <dbReference type="EMBL" id="CAJ2499913.1"/>
    </source>
</evidence>
<sequence length="607" mass="65908">MAGKTRKTRGIYARVKEPKDKDKTSDLAKADPARHVWTLATHISTELVAIGVLVCAIVLGAFRQNFALKTTYIFGATVDADLQLAFLGLINKILDLLVTKSLEVTAGVLVTLWMTTNTWNFTRKGAPLGARIADFELKDELTKPWAAVVAFYKRWSLAGWKGAGWIRLLVTLAVSVCLLLQGLAVNTLGVPKARWFPSASAPLAVQHPVAQLHGLDWTGYLGSSFNLVGGGDIASHVADGFIVSSANLAFQRLVGEMRATPYGWQQITFDLPDRFAALDSRHDGSAVVALRYRDARKAIGWTGLLKMATPASLVSCDALQDGIVGPPSGVSIIVNTTINGEDTYPSFIIHLLQQPGLDFPGLSCEVASQRLLFPAKFWMVDEATTADVFIDDYGKTYDTDTSALVSQPANIDIASALALQMKATTARLETLIDGLNAVWYMLAAARNLRTARMEYASDAEAMAPVLALLATRLLSVADWNVSYTDAQQVTSSPIQWQLFGSGPRLPWEWVTVMVVGVLILALLGSLYVSFAYRIVPGEWLKVGGMLIAANSSSPIEGLKAALGEPEEQLETMPLAVQENATRIGTVEIVRADKLIPIIYLRGIYRWA</sequence>
<accession>A0AAI8V2Y4</accession>
<proteinExistence type="predicted"/>
<dbReference type="EMBL" id="CAUWAG010000003">
    <property type="protein sequence ID" value="CAJ2499913.1"/>
    <property type="molecule type" value="Genomic_DNA"/>
</dbReference>
<gene>
    <name evidence="2" type="ORF">KHLLAP_LOCUS381</name>
</gene>
<organism evidence="2 3">
    <name type="scientific">Anthostomella pinea</name>
    <dbReference type="NCBI Taxonomy" id="933095"/>
    <lineage>
        <taxon>Eukaryota</taxon>
        <taxon>Fungi</taxon>
        <taxon>Dikarya</taxon>
        <taxon>Ascomycota</taxon>
        <taxon>Pezizomycotina</taxon>
        <taxon>Sordariomycetes</taxon>
        <taxon>Xylariomycetidae</taxon>
        <taxon>Xylariales</taxon>
        <taxon>Xylariaceae</taxon>
        <taxon>Anthostomella</taxon>
    </lineage>
</organism>
<feature type="transmembrane region" description="Helical" evidence="1">
    <location>
        <begin position="164"/>
        <end position="184"/>
    </location>
</feature>
<keyword evidence="1" id="KW-1133">Transmembrane helix</keyword>
<name>A0AAI8V2Y4_9PEZI</name>
<feature type="transmembrane region" description="Helical" evidence="1">
    <location>
        <begin position="509"/>
        <end position="532"/>
    </location>
</feature>
<keyword evidence="1" id="KW-0472">Membrane</keyword>
<keyword evidence="3" id="KW-1185">Reference proteome</keyword>
<feature type="transmembrane region" description="Helical" evidence="1">
    <location>
        <begin position="39"/>
        <end position="62"/>
    </location>
</feature>